<dbReference type="EMBL" id="BPLQ01013738">
    <property type="protein sequence ID" value="GIY74349.1"/>
    <property type="molecule type" value="Genomic_DNA"/>
</dbReference>
<dbReference type="AlphaFoldDB" id="A0AAV4VWL3"/>
<proteinExistence type="predicted"/>
<evidence type="ECO:0000313" key="1">
    <source>
        <dbReference type="EMBL" id="GIY74349.1"/>
    </source>
</evidence>
<sequence length="96" mass="10779">MSPFSRRDSRTIKQWNPVNRLFLGKWGKQGFRYLQQVRVVGRREVPPSGSSGERGRGIVLSVNAGLNGIPPSLSVIYRRFLSPPRQNLGVFSEPKG</sequence>
<name>A0AAV4VWL3_9ARAC</name>
<protein>
    <submittedName>
        <fullName evidence="1">Uncharacterized protein</fullName>
    </submittedName>
</protein>
<comment type="caution">
    <text evidence="1">The sequence shown here is derived from an EMBL/GenBank/DDBJ whole genome shotgun (WGS) entry which is preliminary data.</text>
</comment>
<gene>
    <name evidence="1" type="ORF">CDAR_206041</name>
</gene>
<dbReference type="Proteomes" id="UP001054837">
    <property type="component" value="Unassembled WGS sequence"/>
</dbReference>
<organism evidence="1 2">
    <name type="scientific">Caerostris darwini</name>
    <dbReference type="NCBI Taxonomy" id="1538125"/>
    <lineage>
        <taxon>Eukaryota</taxon>
        <taxon>Metazoa</taxon>
        <taxon>Ecdysozoa</taxon>
        <taxon>Arthropoda</taxon>
        <taxon>Chelicerata</taxon>
        <taxon>Arachnida</taxon>
        <taxon>Araneae</taxon>
        <taxon>Araneomorphae</taxon>
        <taxon>Entelegynae</taxon>
        <taxon>Araneoidea</taxon>
        <taxon>Araneidae</taxon>
        <taxon>Caerostris</taxon>
    </lineage>
</organism>
<accession>A0AAV4VWL3</accession>
<reference evidence="1 2" key="1">
    <citation type="submission" date="2021-06" db="EMBL/GenBank/DDBJ databases">
        <title>Caerostris darwini draft genome.</title>
        <authorList>
            <person name="Kono N."/>
            <person name="Arakawa K."/>
        </authorList>
    </citation>
    <scope>NUCLEOTIDE SEQUENCE [LARGE SCALE GENOMIC DNA]</scope>
</reference>
<evidence type="ECO:0000313" key="2">
    <source>
        <dbReference type="Proteomes" id="UP001054837"/>
    </source>
</evidence>
<keyword evidence="2" id="KW-1185">Reference proteome</keyword>